<feature type="region of interest" description="Disordered" evidence="4">
    <location>
        <begin position="1170"/>
        <end position="1236"/>
    </location>
</feature>
<feature type="region of interest" description="Disordered" evidence="4">
    <location>
        <begin position="1092"/>
        <end position="1134"/>
    </location>
</feature>
<evidence type="ECO:0000256" key="4">
    <source>
        <dbReference type="SAM" id="MobiDB-lite"/>
    </source>
</evidence>
<feature type="compositionally biased region" description="Basic and acidic residues" evidence="4">
    <location>
        <begin position="1001"/>
        <end position="1020"/>
    </location>
</feature>
<feature type="compositionally biased region" description="Basic and acidic residues" evidence="4">
    <location>
        <begin position="1266"/>
        <end position="1275"/>
    </location>
</feature>
<dbReference type="OMA" id="NWLPDMN"/>
<dbReference type="PROSITE" id="PS51050">
    <property type="entry name" value="ZF_CW"/>
    <property type="match status" value="1"/>
</dbReference>
<organism evidence="6">
    <name type="scientific">Oryza punctata</name>
    <name type="common">Red rice</name>
    <dbReference type="NCBI Taxonomy" id="4537"/>
    <lineage>
        <taxon>Eukaryota</taxon>
        <taxon>Viridiplantae</taxon>
        <taxon>Streptophyta</taxon>
        <taxon>Embryophyta</taxon>
        <taxon>Tracheophyta</taxon>
        <taxon>Spermatophyta</taxon>
        <taxon>Magnoliopsida</taxon>
        <taxon>Liliopsida</taxon>
        <taxon>Poales</taxon>
        <taxon>Poaceae</taxon>
        <taxon>BOP clade</taxon>
        <taxon>Oryzoideae</taxon>
        <taxon>Oryzeae</taxon>
        <taxon>Oryzinae</taxon>
        <taxon>Oryza</taxon>
    </lineage>
</organism>
<dbReference type="PANTHER" id="PTHR46524">
    <property type="entry name" value="CW-TYPE ZINC FINGER"/>
    <property type="match status" value="1"/>
</dbReference>
<dbReference type="InterPro" id="IPR056406">
    <property type="entry name" value="THD_CWZF3/5/7"/>
</dbReference>
<dbReference type="GO" id="GO:0045893">
    <property type="term" value="P:positive regulation of DNA-templated transcription"/>
    <property type="evidence" value="ECO:0007669"/>
    <property type="project" value="EnsemblPlants"/>
</dbReference>
<reference evidence="6" key="2">
    <citation type="submission" date="2018-05" db="EMBL/GenBank/DDBJ databases">
        <title>OpunRS2 (Oryza punctata Reference Sequence Version 2).</title>
        <authorList>
            <person name="Zhang J."/>
            <person name="Kudrna D."/>
            <person name="Lee S."/>
            <person name="Talag J."/>
            <person name="Welchert J."/>
            <person name="Wing R.A."/>
        </authorList>
    </citation>
    <scope>NUCLEOTIDE SEQUENCE [LARGE SCALE GENOMIC DNA]</scope>
</reference>
<evidence type="ECO:0000256" key="2">
    <source>
        <dbReference type="ARBA" id="ARBA00022771"/>
    </source>
</evidence>
<feature type="compositionally biased region" description="Basic and acidic residues" evidence="4">
    <location>
        <begin position="815"/>
        <end position="828"/>
    </location>
</feature>
<accession>A0A0E0LPK8</accession>
<keyword evidence="2" id="KW-0863">Zinc-finger</keyword>
<feature type="compositionally biased region" description="Polar residues" evidence="4">
    <location>
        <begin position="1034"/>
        <end position="1044"/>
    </location>
</feature>
<dbReference type="Pfam" id="PF07496">
    <property type="entry name" value="zf-CW"/>
    <property type="match status" value="1"/>
</dbReference>
<evidence type="ECO:0000259" key="5">
    <source>
        <dbReference type="PROSITE" id="PS51050"/>
    </source>
</evidence>
<feature type="compositionally biased region" description="Basic and acidic residues" evidence="4">
    <location>
        <begin position="1"/>
        <end position="12"/>
    </location>
</feature>
<dbReference type="EnsemblPlants" id="OPUNC07G24210.2">
    <property type="protein sequence ID" value="OPUNC07G24210.2"/>
    <property type="gene ID" value="OPUNC07G24210"/>
</dbReference>
<feature type="compositionally biased region" description="Basic and acidic residues" evidence="4">
    <location>
        <begin position="169"/>
        <end position="186"/>
    </location>
</feature>
<feature type="region of interest" description="Disordered" evidence="4">
    <location>
        <begin position="555"/>
        <end position="661"/>
    </location>
</feature>
<feature type="compositionally biased region" description="Acidic residues" evidence="4">
    <location>
        <begin position="25"/>
        <end position="34"/>
    </location>
</feature>
<feature type="compositionally biased region" description="Basic residues" evidence="4">
    <location>
        <begin position="570"/>
        <end position="579"/>
    </location>
</feature>
<dbReference type="Gene3D" id="3.30.40.100">
    <property type="match status" value="1"/>
</dbReference>
<dbReference type="GO" id="GO:0005634">
    <property type="term" value="C:nucleus"/>
    <property type="evidence" value="ECO:0007669"/>
    <property type="project" value="EnsemblPlants"/>
</dbReference>
<evidence type="ECO:0000256" key="1">
    <source>
        <dbReference type="ARBA" id="ARBA00022723"/>
    </source>
</evidence>
<feature type="compositionally biased region" description="Basic and acidic residues" evidence="4">
    <location>
        <begin position="609"/>
        <end position="650"/>
    </location>
</feature>
<feature type="region of interest" description="Disordered" evidence="4">
    <location>
        <begin position="1"/>
        <end position="34"/>
    </location>
</feature>
<feature type="region of interest" description="Disordered" evidence="4">
    <location>
        <begin position="114"/>
        <end position="200"/>
    </location>
</feature>
<feature type="compositionally biased region" description="Polar residues" evidence="4">
    <location>
        <begin position="1196"/>
        <end position="1207"/>
    </location>
</feature>
<evidence type="ECO:0000256" key="3">
    <source>
        <dbReference type="ARBA" id="ARBA00022833"/>
    </source>
</evidence>
<dbReference type="GO" id="GO:0043565">
    <property type="term" value="F:sequence-specific DNA binding"/>
    <property type="evidence" value="ECO:0007669"/>
    <property type="project" value="EnsemblPlants"/>
</dbReference>
<feature type="compositionally biased region" description="Polar residues" evidence="4">
    <location>
        <begin position="114"/>
        <end position="149"/>
    </location>
</feature>
<feature type="compositionally biased region" description="Basic and acidic residues" evidence="4">
    <location>
        <begin position="1301"/>
        <end position="1316"/>
    </location>
</feature>
<feature type="compositionally biased region" description="Low complexity" evidence="4">
    <location>
        <begin position="1506"/>
        <end position="1517"/>
    </location>
</feature>
<feature type="region of interest" description="Disordered" evidence="4">
    <location>
        <begin position="1506"/>
        <end position="1539"/>
    </location>
</feature>
<dbReference type="InterPro" id="IPR011124">
    <property type="entry name" value="Znf_CW"/>
</dbReference>
<keyword evidence="7" id="KW-1185">Reference proteome</keyword>
<dbReference type="Pfam" id="PF24756">
    <property type="entry name" value="THD_CWZF3-5-7"/>
    <property type="match status" value="1"/>
</dbReference>
<dbReference type="Proteomes" id="UP000026962">
    <property type="component" value="Chromosome 7"/>
</dbReference>
<feature type="domain" description="CW-type" evidence="5">
    <location>
        <begin position="671"/>
        <end position="724"/>
    </location>
</feature>
<feature type="compositionally biased region" description="Basic and acidic residues" evidence="4">
    <location>
        <begin position="1212"/>
        <end position="1227"/>
    </location>
</feature>
<dbReference type="GO" id="GO:0008270">
    <property type="term" value="F:zinc ion binding"/>
    <property type="evidence" value="ECO:0007669"/>
    <property type="project" value="UniProtKB-KW"/>
</dbReference>
<reference evidence="6" key="1">
    <citation type="submission" date="2015-04" db="UniProtKB">
        <authorList>
            <consortium name="EnsemblPlants"/>
        </authorList>
    </citation>
    <scope>IDENTIFICATION</scope>
</reference>
<dbReference type="eggNOG" id="ENOG502QS65">
    <property type="taxonomic scope" value="Eukaryota"/>
</dbReference>
<feature type="compositionally biased region" description="Polar residues" evidence="4">
    <location>
        <begin position="187"/>
        <end position="196"/>
    </location>
</feature>
<keyword evidence="3" id="KW-0862">Zinc</keyword>
<dbReference type="PANTHER" id="PTHR46524:SF19">
    <property type="entry name" value="CYSTEINE-TRYPTOPHAN DOMAIN-CONTAINING ZINC FINGER PROTEIN 7"/>
    <property type="match status" value="1"/>
</dbReference>
<feature type="compositionally biased region" description="Low complexity" evidence="4">
    <location>
        <begin position="922"/>
        <end position="932"/>
    </location>
</feature>
<name>A0A0E0LPK8_ORYPU</name>
<dbReference type="InterPro" id="IPR055300">
    <property type="entry name" value="CWZF3/5/7"/>
</dbReference>
<feature type="compositionally biased region" description="Basic and acidic residues" evidence="4">
    <location>
        <begin position="580"/>
        <end position="600"/>
    </location>
</feature>
<feature type="compositionally biased region" description="Basic and acidic residues" evidence="4">
    <location>
        <begin position="933"/>
        <end position="980"/>
    </location>
</feature>
<evidence type="ECO:0000313" key="7">
    <source>
        <dbReference type="Proteomes" id="UP000026962"/>
    </source>
</evidence>
<evidence type="ECO:0000313" key="6">
    <source>
        <dbReference type="EnsemblPlants" id="OPUNC07G24210.2"/>
    </source>
</evidence>
<sequence length="1624" mass="177800">MLSVRRRQEDARGVGLRGGAAAGGMEDDAELEEGEACGDETAFVDPDVALSYIVSGGQAKCRVVVVDDDDARLVYDEKIQDVLGHFQKDFEGAVSAENLGSKFGGYGSFLPTYQRSPLPQTRSPPKAANVSSRSPYHQPTESMSQNTLSVAAPSVSKHNGSIMPLSDDSSNKKEVHQSTKVERASSTHDSLNGQSKSSDHNRFKVRIKVGSDNGLARNNAAIYSGLGLDISSPSSIEDSPDGHGSLSPEFNNVPIESPRTILQIMTCFSVPGGFLLSPLKGNLVQLTQKVVPTSKKWETSANAENVQERYDGYAAKRVKSDAKKKKAVDTKKSKSRNDVSAVMKNEIDIETPAGQKIVLEALNIPLLSNPRTMEAKDGSQFEEDPMRDTLMENKDARLKERTINSDLMAIKSENVKAEAAECLENSGPGSSEMDFSAVKGEVKFKAEKTEIHVEDRNTTSEKDFQLDRKQERKIKTESKCNATGVNFEGNKVMNERTPVVGRSIGKVSSKETILNDINGENVSKSEARRIQKEQNMNASSSSDFLEDDRVVLSSGAVKERKNDSQSKSSHPGKKPKAKSHRDVREHLPEGSYGGKDHDTLENGSGLGELRPKKNWKNDSERDSDMPGTSKREISSSLKNDRHTPTEEQRMHVPPSVSAPTANAAPMLPAPVVIEEHWVCCDICQKWRLLPYEMNPSLLPKKWKCSMLQWLPGMNRCEVSEDETTNALNALYVIPAPGNGVASVGHSCVASSGLTTSNTLNVNGHVEQSRKRKNTLSDGNVSFDVSQQTQASVYPLSNQHAPIRSKSAADSIQFPVERDSKSVDHFVEKKRSKSKNHGSSSDGGHLVERSKKHSKVKSKREMDHDEYRTSKKIKKEERRQRHSGIDSNPGCDLASGDVPDEAKALPSKSMALQGSSERSDVPSSKYKSVSKYNSSEKSKRSKDGDVFFPEDRNKEHSYPSDAQKSDLSSKKRIVKEWEESQHNSTPPVSKMSIVNQTSSAKETCKDQNLKETKSKLTKSEEPFAMTDSKSIKVAHSNQTSRNLNNELFEESTPFAVKSGMSELPENRSSEQTLDLAEPAPSDLAYFQTTAVTSSSSKASSSQRRKQNFHVAKTSPIESVSSSPPGISNNDKVSHDKILGKDGSTCANTNNMQSLVKYTEVIVDNVRQARKSHESMLSSEPVMNDFSQGNCDKDNELPQLTQGHASNGIISGRSLDDDLQHASGRKDSSLKGSNAARSHNHLHSANKNNLLTDGSSIQHRIAVLDTKGDSVVHENKRNVTSLQDRNGSTHYPPDRNPQSEVSLGKEKSHPKSNKHDMQNSKAQMLPSPLKESKVESHSAPLRSNASKLTAQLRRANVENGGQHGITKQAISNPADTSSPVRKDNNSTGYALKEARDLKHKANRLKEEGKEQESTRLYFESALKYLHVASTLEPPPSIDGFKQCDAAQNLYSDTAKLCNFVGHAYEKSKKMAAAALAYKCVEVAYLKAAYYKYPTASKDRQMLQAIVQAPPGESPSSSASDIDNLNNNGLSKGPSSKDVNSPQVTGNNLLLAARNQPHLTRLLAYTNDVNCAFDATRKSQMAIASAAGNQENGIDGLSSVKTVLDFNFQSVNDLLRLVRLSMESISC</sequence>
<feature type="compositionally biased region" description="Basic and acidic residues" evidence="4">
    <location>
        <begin position="858"/>
        <end position="878"/>
    </location>
</feature>
<feature type="region of interest" description="Disordered" evidence="4">
    <location>
        <begin position="793"/>
        <end position="1047"/>
    </location>
</feature>
<proteinExistence type="predicted"/>
<feature type="compositionally biased region" description="Polar residues" evidence="4">
    <location>
        <begin position="1114"/>
        <end position="1129"/>
    </location>
</feature>
<keyword evidence="1" id="KW-0479">Metal-binding</keyword>
<feature type="region of interest" description="Disordered" evidence="4">
    <location>
        <begin position="1266"/>
        <end position="1342"/>
    </location>
</feature>
<dbReference type="STRING" id="4537.A0A0E0LPK8"/>
<dbReference type="Gramene" id="OPUNC07G24210.2">
    <property type="protein sequence ID" value="OPUNC07G24210.2"/>
    <property type="gene ID" value="OPUNC07G24210"/>
</dbReference>
<feature type="compositionally biased region" description="Polar residues" evidence="4">
    <location>
        <begin position="1276"/>
        <end position="1287"/>
    </location>
</feature>
<feature type="compositionally biased region" description="Polar residues" evidence="4">
    <location>
        <begin position="1366"/>
        <end position="1377"/>
    </location>
</feature>
<protein>
    <recommendedName>
        <fullName evidence="5">CW-type domain-containing protein</fullName>
    </recommendedName>
</protein>
<dbReference type="GO" id="GO:0080113">
    <property type="term" value="P:regulation of seed growth"/>
    <property type="evidence" value="ECO:0007669"/>
    <property type="project" value="EnsemblPlants"/>
</dbReference>
<feature type="compositionally biased region" description="Polar residues" evidence="4">
    <location>
        <begin position="981"/>
        <end position="1000"/>
    </location>
</feature>
<feature type="compositionally biased region" description="Polar residues" evidence="4">
    <location>
        <begin position="1518"/>
        <end position="1539"/>
    </location>
</feature>
<feature type="region of interest" description="Disordered" evidence="4">
    <location>
        <begin position="1358"/>
        <end position="1384"/>
    </location>
</feature>